<dbReference type="Pfam" id="PF00646">
    <property type="entry name" value="F-box"/>
    <property type="match status" value="1"/>
</dbReference>
<gene>
    <name evidence="2" type="ORF">KSP40_PGU009884</name>
</gene>
<accession>A0ABR2LEJ7</accession>
<dbReference type="EMBL" id="JBBWWR010000021">
    <property type="protein sequence ID" value="KAK8938323.1"/>
    <property type="molecule type" value="Genomic_DNA"/>
</dbReference>
<dbReference type="InterPro" id="IPR036047">
    <property type="entry name" value="F-box-like_dom_sf"/>
</dbReference>
<sequence length="80" mass="9073">MAEVASLEVTGGDFVRPSEINSSECCDRISQLHDSLLLHIISFLSADDAISTSLLSRRWKNLWKWMDSNSSREPSLYTRV</sequence>
<dbReference type="CDD" id="cd22160">
    <property type="entry name" value="F-box_AtFBL13-like"/>
    <property type="match status" value="1"/>
</dbReference>
<dbReference type="InterPro" id="IPR001810">
    <property type="entry name" value="F-box_dom"/>
</dbReference>
<reference evidence="2 3" key="1">
    <citation type="journal article" date="2022" name="Nat. Plants">
        <title>Genomes of leafy and leafless Platanthera orchids illuminate the evolution of mycoheterotrophy.</title>
        <authorList>
            <person name="Li M.H."/>
            <person name="Liu K.W."/>
            <person name="Li Z."/>
            <person name="Lu H.C."/>
            <person name="Ye Q.L."/>
            <person name="Zhang D."/>
            <person name="Wang J.Y."/>
            <person name="Li Y.F."/>
            <person name="Zhong Z.M."/>
            <person name="Liu X."/>
            <person name="Yu X."/>
            <person name="Liu D.K."/>
            <person name="Tu X.D."/>
            <person name="Liu B."/>
            <person name="Hao Y."/>
            <person name="Liao X.Y."/>
            <person name="Jiang Y.T."/>
            <person name="Sun W.H."/>
            <person name="Chen J."/>
            <person name="Chen Y.Q."/>
            <person name="Ai Y."/>
            <person name="Zhai J.W."/>
            <person name="Wu S.S."/>
            <person name="Zhou Z."/>
            <person name="Hsiao Y.Y."/>
            <person name="Wu W.L."/>
            <person name="Chen Y.Y."/>
            <person name="Lin Y.F."/>
            <person name="Hsu J.L."/>
            <person name="Li C.Y."/>
            <person name="Wang Z.W."/>
            <person name="Zhao X."/>
            <person name="Zhong W.Y."/>
            <person name="Ma X.K."/>
            <person name="Ma L."/>
            <person name="Huang J."/>
            <person name="Chen G.Z."/>
            <person name="Huang M.Z."/>
            <person name="Huang L."/>
            <person name="Peng D.H."/>
            <person name="Luo Y.B."/>
            <person name="Zou S.Q."/>
            <person name="Chen S.P."/>
            <person name="Lan S."/>
            <person name="Tsai W.C."/>
            <person name="Van de Peer Y."/>
            <person name="Liu Z.J."/>
        </authorList>
    </citation>
    <scope>NUCLEOTIDE SEQUENCE [LARGE SCALE GENOMIC DNA]</scope>
    <source>
        <strain evidence="2">Lor288</strain>
    </source>
</reference>
<feature type="domain" description="F-box" evidence="1">
    <location>
        <begin position="29"/>
        <end position="68"/>
    </location>
</feature>
<name>A0ABR2LEJ7_9ASPA</name>
<protein>
    <submittedName>
        <fullName evidence="2">F-box/LRR-repeat protein</fullName>
    </submittedName>
</protein>
<dbReference type="SUPFAM" id="SSF81383">
    <property type="entry name" value="F-box domain"/>
    <property type="match status" value="1"/>
</dbReference>
<dbReference type="InterPro" id="IPR053781">
    <property type="entry name" value="F-box_AtFBL13-like"/>
</dbReference>
<evidence type="ECO:0000313" key="3">
    <source>
        <dbReference type="Proteomes" id="UP001412067"/>
    </source>
</evidence>
<comment type="caution">
    <text evidence="2">The sequence shown here is derived from an EMBL/GenBank/DDBJ whole genome shotgun (WGS) entry which is preliminary data.</text>
</comment>
<dbReference type="PANTHER" id="PTHR32212">
    <property type="entry name" value="CYCLIN-LIKE F-BOX"/>
    <property type="match status" value="1"/>
</dbReference>
<organism evidence="2 3">
    <name type="scientific">Platanthera guangdongensis</name>
    <dbReference type="NCBI Taxonomy" id="2320717"/>
    <lineage>
        <taxon>Eukaryota</taxon>
        <taxon>Viridiplantae</taxon>
        <taxon>Streptophyta</taxon>
        <taxon>Embryophyta</taxon>
        <taxon>Tracheophyta</taxon>
        <taxon>Spermatophyta</taxon>
        <taxon>Magnoliopsida</taxon>
        <taxon>Liliopsida</taxon>
        <taxon>Asparagales</taxon>
        <taxon>Orchidaceae</taxon>
        <taxon>Orchidoideae</taxon>
        <taxon>Orchideae</taxon>
        <taxon>Orchidinae</taxon>
        <taxon>Platanthera</taxon>
    </lineage>
</organism>
<evidence type="ECO:0000259" key="1">
    <source>
        <dbReference type="Pfam" id="PF00646"/>
    </source>
</evidence>
<dbReference type="PANTHER" id="PTHR32212:SF234">
    <property type="entry name" value="F-BOX_LRR-REPEAT PROTEIN 13-LIKE"/>
    <property type="match status" value="1"/>
</dbReference>
<dbReference type="Gene3D" id="1.20.1280.50">
    <property type="match status" value="1"/>
</dbReference>
<keyword evidence="3" id="KW-1185">Reference proteome</keyword>
<proteinExistence type="predicted"/>
<dbReference type="Proteomes" id="UP001412067">
    <property type="component" value="Unassembled WGS sequence"/>
</dbReference>
<evidence type="ECO:0000313" key="2">
    <source>
        <dbReference type="EMBL" id="KAK8938323.1"/>
    </source>
</evidence>